<dbReference type="GO" id="GO:0005761">
    <property type="term" value="C:mitochondrial ribosome"/>
    <property type="evidence" value="ECO:0007669"/>
    <property type="project" value="InterPro"/>
</dbReference>
<keyword evidence="4" id="KW-1185">Reference proteome</keyword>
<dbReference type="PANTHER" id="PTHR31278">
    <property type="entry name" value="CHCHD1"/>
    <property type="match status" value="1"/>
</dbReference>
<dbReference type="GO" id="GO:0003723">
    <property type="term" value="F:RNA binding"/>
    <property type="evidence" value="ECO:0007669"/>
    <property type="project" value="TreeGrafter"/>
</dbReference>
<dbReference type="InterPro" id="IPR009069">
    <property type="entry name" value="Cys_alpha_HP_mot_SF"/>
</dbReference>
<feature type="domain" description="CHCH" evidence="2">
    <location>
        <begin position="49"/>
        <end position="82"/>
    </location>
</feature>
<name>A0A8T2P4N5_9TELE</name>
<reference evidence="3" key="1">
    <citation type="thesis" date="2021" institute="BYU ScholarsArchive" country="Provo, UT, USA">
        <title>Applications of and Algorithms for Genome Assembly and Genomic Analyses with an Emphasis on Marine Teleosts.</title>
        <authorList>
            <person name="Pickett B.D."/>
        </authorList>
    </citation>
    <scope>NUCLEOTIDE SEQUENCE</scope>
    <source>
        <strain evidence="3">HI-2016</strain>
    </source>
</reference>
<gene>
    <name evidence="3" type="ORF">JZ751_011208</name>
</gene>
<accession>A0A8T2P4N5</accession>
<evidence type="ECO:0000313" key="4">
    <source>
        <dbReference type="Proteomes" id="UP000824540"/>
    </source>
</evidence>
<dbReference type="PROSITE" id="PS51808">
    <property type="entry name" value="CHCH"/>
    <property type="match status" value="1"/>
</dbReference>
<evidence type="ECO:0000259" key="2">
    <source>
        <dbReference type="Pfam" id="PF06747"/>
    </source>
</evidence>
<comment type="caution">
    <text evidence="3">The sequence shown here is derived from an EMBL/GenBank/DDBJ whole genome shotgun (WGS) entry which is preliminary data.</text>
</comment>
<dbReference type="InterPro" id="IPR010625">
    <property type="entry name" value="CHCH"/>
</dbReference>
<dbReference type="GO" id="GO:0032543">
    <property type="term" value="P:mitochondrial translation"/>
    <property type="evidence" value="ECO:0007669"/>
    <property type="project" value="InterPro"/>
</dbReference>
<dbReference type="InterPro" id="IPR033620">
    <property type="entry name" value="Ribosomal_mS37_met"/>
</dbReference>
<dbReference type="Proteomes" id="UP000824540">
    <property type="component" value="Unassembled WGS sequence"/>
</dbReference>
<dbReference type="PANTHER" id="PTHR31278:SF2">
    <property type="entry name" value="SMALL RIBOSOMAL SUBUNIT PROTEIN MS37"/>
    <property type="match status" value="1"/>
</dbReference>
<dbReference type="AlphaFoldDB" id="A0A8T2P4N5"/>
<evidence type="ECO:0000313" key="3">
    <source>
        <dbReference type="EMBL" id="KAG9344538.1"/>
    </source>
</evidence>
<dbReference type="SUPFAM" id="SSF47072">
    <property type="entry name" value="Cysteine alpha-hairpin motif"/>
    <property type="match status" value="1"/>
</dbReference>
<evidence type="ECO:0000256" key="1">
    <source>
        <dbReference type="ARBA" id="ARBA00023157"/>
    </source>
</evidence>
<dbReference type="OrthoDB" id="5825849at2759"/>
<dbReference type="EMBL" id="JAFBMS010000020">
    <property type="protein sequence ID" value="KAG9344538.1"/>
    <property type="molecule type" value="Genomic_DNA"/>
</dbReference>
<keyword evidence="1" id="KW-1015">Disulfide bond</keyword>
<protein>
    <recommendedName>
        <fullName evidence="2">CHCH domain-containing protein</fullName>
    </recommendedName>
</protein>
<dbReference type="Pfam" id="PF06747">
    <property type="entry name" value="CHCH"/>
    <property type="match status" value="1"/>
</dbReference>
<dbReference type="GO" id="GO:0005654">
    <property type="term" value="C:nucleoplasm"/>
    <property type="evidence" value="ECO:0007669"/>
    <property type="project" value="TreeGrafter"/>
</dbReference>
<sequence length="122" mass="13798">MATQGSALQQKVNRLLSRQLGRPVLKPNKPLALKNQVANRRMKKDEVSCITEMSMLMTCWKQNEFNDAICSKEIQSFYKCAERAQAERKAVAGTDAIGRGGRLHPKQATTLLKRFPNYKSET</sequence>
<proteinExistence type="predicted"/>
<organism evidence="3 4">
    <name type="scientific">Albula glossodonta</name>
    <name type="common">roundjaw bonefish</name>
    <dbReference type="NCBI Taxonomy" id="121402"/>
    <lineage>
        <taxon>Eukaryota</taxon>
        <taxon>Metazoa</taxon>
        <taxon>Chordata</taxon>
        <taxon>Craniata</taxon>
        <taxon>Vertebrata</taxon>
        <taxon>Euteleostomi</taxon>
        <taxon>Actinopterygii</taxon>
        <taxon>Neopterygii</taxon>
        <taxon>Teleostei</taxon>
        <taxon>Albuliformes</taxon>
        <taxon>Albulidae</taxon>
        <taxon>Albula</taxon>
    </lineage>
</organism>